<dbReference type="InterPro" id="IPR008551">
    <property type="entry name" value="TANGO2"/>
</dbReference>
<organism evidence="1">
    <name type="scientific">marine sediment metagenome</name>
    <dbReference type="NCBI Taxonomy" id="412755"/>
    <lineage>
        <taxon>unclassified sequences</taxon>
        <taxon>metagenomes</taxon>
        <taxon>ecological metagenomes</taxon>
    </lineage>
</organism>
<gene>
    <name evidence="1" type="ORF">LCGC14_2689840</name>
</gene>
<dbReference type="Pfam" id="PF05742">
    <property type="entry name" value="TANGO2"/>
    <property type="match status" value="1"/>
</dbReference>
<dbReference type="Gene3D" id="3.60.60.10">
    <property type="entry name" value="Penicillin V Acylase, Chain A"/>
    <property type="match status" value="1"/>
</dbReference>
<protein>
    <submittedName>
        <fullName evidence="1">Uncharacterized protein</fullName>
    </submittedName>
</protein>
<reference evidence="1" key="1">
    <citation type="journal article" date="2015" name="Nature">
        <title>Complex archaea that bridge the gap between prokaryotes and eukaryotes.</title>
        <authorList>
            <person name="Spang A."/>
            <person name="Saw J.H."/>
            <person name="Jorgensen S.L."/>
            <person name="Zaremba-Niedzwiedzka K."/>
            <person name="Martijn J."/>
            <person name="Lind A.E."/>
            <person name="van Eijk R."/>
            <person name="Schleper C."/>
            <person name="Guy L."/>
            <person name="Ettema T.J."/>
        </authorList>
    </citation>
    <scope>NUCLEOTIDE SEQUENCE</scope>
</reference>
<dbReference type="PANTHER" id="PTHR17985">
    <property type="entry name" value="SER/THR-RICH PROTEIN T10 IN DGCR REGION"/>
    <property type="match status" value="1"/>
</dbReference>
<accession>A0A0F8ZIU3</accession>
<sequence>MCIMAILYKTARNTPILLASNREERFDRPTQIPKIQSGTPRVVCGIDRKEGGTWLGVNQHGLVATVANRKKSSVPSKPRSRGLLCRELLGVQTAKEAAEHAAAELATGAYAGANYFVADADYGAVVYGGDKIEIVELTPGLHVLGNANLNDPNDERQEYIRRMLTLHTLDSAVTFLAVVSRAFARRPDKSGRRGVVVTGAEFGTVSSTLLSLSDRIQHAVFQYAPGPPCDKSYDDLSALLRQVLSTDRKRRLAEEQAALEEALLFDAV</sequence>
<name>A0A0F8ZIU3_9ZZZZ</name>
<evidence type="ECO:0000313" key="1">
    <source>
        <dbReference type="EMBL" id="KKK93742.1"/>
    </source>
</evidence>
<comment type="caution">
    <text evidence="1">The sequence shown here is derived from an EMBL/GenBank/DDBJ whole genome shotgun (WGS) entry which is preliminary data.</text>
</comment>
<dbReference type="EMBL" id="LAZR01047644">
    <property type="protein sequence ID" value="KKK93742.1"/>
    <property type="molecule type" value="Genomic_DNA"/>
</dbReference>
<dbReference type="AlphaFoldDB" id="A0A0F8ZIU3"/>
<proteinExistence type="predicted"/>
<dbReference type="PANTHER" id="PTHR17985:SF8">
    <property type="entry name" value="TRANSPORT AND GOLGI ORGANIZATION PROTEIN 2 HOMOLOG"/>
    <property type="match status" value="1"/>
</dbReference>